<keyword evidence="2" id="KW-1185">Reference proteome</keyword>
<name>A0A8J8NJQ3_HALGN</name>
<dbReference type="AlphaFoldDB" id="A0A8J8NJQ3"/>
<comment type="caution">
    <text evidence="1">The sequence shown here is derived from an EMBL/GenBank/DDBJ whole genome shotgun (WGS) entry which is preliminary data.</text>
</comment>
<gene>
    <name evidence="1" type="ORF">FGO68_gene515</name>
</gene>
<proteinExistence type="predicted"/>
<protein>
    <submittedName>
        <fullName evidence="1">Uncharacterized protein</fullName>
    </submittedName>
</protein>
<dbReference type="Proteomes" id="UP000785679">
    <property type="component" value="Unassembled WGS sequence"/>
</dbReference>
<evidence type="ECO:0000313" key="2">
    <source>
        <dbReference type="Proteomes" id="UP000785679"/>
    </source>
</evidence>
<reference evidence="1" key="1">
    <citation type="submission" date="2019-06" db="EMBL/GenBank/DDBJ databases">
        <authorList>
            <person name="Zheng W."/>
        </authorList>
    </citation>
    <scope>NUCLEOTIDE SEQUENCE</scope>
    <source>
        <strain evidence="1">QDHG01</strain>
    </source>
</reference>
<accession>A0A8J8NJQ3</accession>
<dbReference type="EMBL" id="RRYP01014416">
    <property type="protein sequence ID" value="TNV75988.1"/>
    <property type="molecule type" value="Genomic_DNA"/>
</dbReference>
<organism evidence="1 2">
    <name type="scientific">Halteria grandinella</name>
    <dbReference type="NCBI Taxonomy" id="5974"/>
    <lineage>
        <taxon>Eukaryota</taxon>
        <taxon>Sar</taxon>
        <taxon>Alveolata</taxon>
        <taxon>Ciliophora</taxon>
        <taxon>Intramacronucleata</taxon>
        <taxon>Spirotrichea</taxon>
        <taxon>Stichotrichia</taxon>
        <taxon>Sporadotrichida</taxon>
        <taxon>Halteriidae</taxon>
        <taxon>Halteria</taxon>
    </lineage>
</organism>
<sequence length="233" mass="26458">MHLAIVCTASPASATLSVPRILLLLHTRYTACGRHHVALGCNGQQQRFNLRIPSDPRYVERIQAAYIPQRKRVSARTQQHLHRVYFAMLHRAHKWCLAPHALPIDDNACNQQQHINHEYIAIGCCHVEGSAPHDIGLVGVRSVLGLQQELHYLRVFVGGRVVKGCQAEWIEGLVNWEVGVQNHLDIVEVVFLDRTPQVELGLLKLLFRCKLLLLLLGLLAVFHFENYRLMAIQ</sequence>
<evidence type="ECO:0000313" key="1">
    <source>
        <dbReference type="EMBL" id="TNV75988.1"/>
    </source>
</evidence>